<name>A0ABT9IT04_9BACL</name>
<dbReference type="SUPFAM" id="SSF55008">
    <property type="entry name" value="HMA, heavy metal-associated domain"/>
    <property type="match status" value="1"/>
</dbReference>
<dbReference type="InterPro" id="IPR006122">
    <property type="entry name" value="HMA_Cu_ion-bd"/>
</dbReference>
<gene>
    <name evidence="2" type="ORF">Q5Y73_00110</name>
</gene>
<dbReference type="Pfam" id="PF00403">
    <property type="entry name" value="HMA"/>
    <property type="match status" value="1"/>
</dbReference>
<evidence type="ECO:0000313" key="2">
    <source>
        <dbReference type="EMBL" id="MDP5272500.1"/>
    </source>
</evidence>
<keyword evidence="3" id="KW-1185">Reference proteome</keyword>
<dbReference type="PROSITE" id="PS50846">
    <property type="entry name" value="HMA_2"/>
    <property type="match status" value="1"/>
</dbReference>
<evidence type="ECO:0000313" key="3">
    <source>
        <dbReference type="Proteomes" id="UP001231941"/>
    </source>
</evidence>
<dbReference type="Proteomes" id="UP001231941">
    <property type="component" value="Unassembled WGS sequence"/>
</dbReference>
<comment type="caution">
    <text evidence="2">The sequence shown here is derived from an EMBL/GenBank/DDBJ whole genome shotgun (WGS) entry which is preliminary data.</text>
</comment>
<dbReference type="InterPro" id="IPR000428">
    <property type="entry name" value="Cu-bd"/>
</dbReference>
<dbReference type="NCBIfam" id="TIGR00003">
    <property type="entry name" value="copper ion binding protein"/>
    <property type="match status" value="1"/>
</dbReference>
<sequence length="66" mass="7341">MKNQIIKVEGMSCNHCVNAIESTLKDINVKGTVDLTKGSVEVNYDESKIKLEVIKEAIEEQGYDVV</sequence>
<accession>A0ABT9IT04</accession>
<protein>
    <submittedName>
        <fullName evidence="2">Copper ion binding protein</fullName>
    </submittedName>
</protein>
<dbReference type="Gene3D" id="3.30.70.100">
    <property type="match status" value="1"/>
</dbReference>
<proteinExistence type="predicted"/>
<dbReference type="InterPro" id="IPR006121">
    <property type="entry name" value="HMA_dom"/>
</dbReference>
<dbReference type="EMBL" id="JAVAMP010000001">
    <property type="protein sequence ID" value="MDP5272500.1"/>
    <property type="molecule type" value="Genomic_DNA"/>
</dbReference>
<evidence type="ECO:0000259" key="1">
    <source>
        <dbReference type="PROSITE" id="PS50846"/>
    </source>
</evidence>
<reference evidence="2 3" key="1">
    <citation type="submission" date="2023-08" db="EMBL/GenBank/DDBJ databases">
        <authorList>
            <person name="Park J.-S."/>
        </authorList>
    </citation>
    <scope>NUCLEOTIDE SEQUENCE [LARGE SCALE GENOMIC DNA]</scope>
    <source>
        <strain evidence="2 3">2205SS18-9</strain>
    </source>
</reference>
<organism evidence="2 3">
    <name type="scientific">Chengkuizengella axinellae</name>
    <dbReference type="NCBI Taxonomy" id="3064388"/>
    <lineage>
        <taxon>Bacteria</taxon>
        <taxon>Bacillati</taxon>
        <taxon>Bacillota</taxon>
        <taxon>Bacilli</taxon>
        <taxon>Bacillales</taxon>
        <taxon>Paenibacillaceae</taxon>
        <taxon>Chengkuizengella</taxon>
    </lineage>
</organism>
<dbReference type="InterPro" id="IPR036163">
    <property type="entry name" value="HMA_dom_sf"/>
</dbReference>
<dbReference type="PRINTS" id="PR00944">
    <property type="entry name" value="CUEXPORT"/>
</dbReference>
<dbReference type="CDD" id="cd00371">
    <property type="entry name" value="HMA"/>
    <property type="match status" value="1"/>
</dbReference>
<dbReference type="RefSeq" id="WP_305989820.1">
    <property type="nucleotide sequence ID" value="NZ_JAVAMP010000001.1"/>
</dbReference>
<feature type="domain" description="HMA" evidence="1">
    <location>
        <begin position="2"/>
        <end position="66"/>
    </location>
</feature>